<gene>
    <name evidence="1" type="ORF">CPT_Miami_247</name>
</gene>
<dbReference type="InterPro" id="IPR057921">
    <property type="entry name" value="PhiKZ_VTX"/>
</dbReference>
<dbReference type="Pfam" id="PF25614">
    <property type="entry name" value="PhiKZ_VTX"/>
    <property type="match status" value="1"/>
</dbReference>
<protein>
    <submittedName>
        <fullName evidence="1">Uncharacterized protein</fullName>
    </submittedName>
</protein>
<sequence>MLLNAYETTVGKPFAIMDKVQGVLKSLATMDDLDHSSKEGVYFITYENGSQLPLFIFPLSLLDHQRRKITVVDKRPFSNKKDIIISPVEFIGQFTAACIQQDVFEGNLNTIKNSRYLTTRGYAKSLSNRIGRQSGLDPREMIELAIILGHFFVCLTEKQNDDYQFVSANVLKNALQLDQSMTQPIIEEMGFISTIPELTKYIADRPGFFKLKNFTQKDFIGLGSNIIFSNLGKQVVGAALEHPPLFTGLCFMALKNRMYLQTVLGQQIDPKYNERLTDSFVKMINGNYPVQL</sequence>
<keyword evidence="2" id="KW-1185">Reference proteome</keyword>
<evidence type="ECO:0000313" key="2">
    <source>
        <dbReference type="Proteomes" id="UP000662782"/>
    </source>
</evidence>
<dbReference type="Proteomes" id="UP000662782">
    <property type="component" value="Segment"/>
</dbReference>
<dbReference type="EMBL" id="MT701590">
    <property type="protein sequence ID" value="QPB09342.1"/>
    <property type="molecule type" value="Genomic_DNA"/>
</dbReference>
<proteinExistence type="predicted"/>
<accession>A0A873WJZ7</accession>
<name>A0A873WJZ7_9CAUD</name>
<evidence type="ECO:0000313" key="1">
    <source>
        <dbReference type="EMBL" id="QPB09342.1"/>
    </source>
</evidence>
<reference evidence="1 2" key="1">
    <citation type="submission" date="2020-07" db="EMBL/GenBank/DDBJ databases">
        <title>Complete genome sequence of Klebsiella pneumoniae phage Miami.</title>
        <authorList>
            <person name="Mora D.A."/>
            <person name="Lessor L."/>
            <person name="Gill J."/>
            <person name="Liu M."/>
        </authorList>
    </citation>
    <scope>NUCLEOTIDE SEQUENCE [LARGE SCALE GENOMIC DNA]</scope>
</reference>
<organism evidence="1 2">
    <name type="scientific">Klebsiella phage Miami</name>
    <dbReference type="NCBI Taxonomy" id="2767581"/>
    <lineage>
        <taxon>Viruses</taxon>
        <taxon>Duplodnaviria</taxon>
        <taxon>Heunggongvirae</taxon>
        <taxon>Uroviricota</taxon>
        <taxon>Caudoviricetes</taxon>
        <taxon>Chimalliviridae</taxon>
        <taxon>Miamivirus</taxon>
        <taxon>Miamivirus miami</taxon>
    </lineage>
</organism>